<organism evidence="2 3">
    <name type="scientific">Dibothriocephalus latus</name>
    <name type="common">Fish tapeworm</name>
    <name type="synonym">Diphyllobothrium latum</name>
    <dbReference type="NCBI Taxonomy" id="60516"/>
    <lineage>
        <taxon>Eukaryota</taxon>
        <taxon>Metazoa</taxon>
        <taxon>Spiralia</taxon>
        <taxon>Lophotrochozoa</taxon>
        <taxon>Platyhelminthes</taxon>
        <taxon>Cestoda</taxon>
        <taxon>Eucestoda</taxon>
        <taxon>Diphyllobothriidea</taxon>
        <taxon>Diphyllobothriidae</taxon>
        <taxon>Dibothriocephalus</taxon>
    </lineage>
</organism>
<evidence type="ECO:0000256" key="1">
    <source>
        <dbReference type="SAM" id="MobiDB-lite"/>
    </source>
</evidence>
<dbReference type="Proteomes" id="UP000281553">
    <property type="component" value="Unassembled WGS sequence"/>
</dbReference>
<evidence type="ECO:0000313" key="2">
    <source>
        <dbReference type="EMBL" id="VDK77208.1"/>
    </source>
</evidence>
<accession>A0A3P6UDX2</accession>
<name>A0A3P6UDX2_DIBLA</name>
<reference evidence="2 3" key="1">
    <citation type="submission" date="2018-11" db="EMBL/GenBank/DDBJ databases">
        <authorList>
            <consortium name="Pathogen Informatics"/>
        </authorList>
    </citation>
    <scope>NUCLEOTIDE SEQUENCE [LARGE SCALE GENOMIC DNA]</scope>
</reference>
<keyword evidence="3" id="KW-1185">Reference proteome</keyword>
<protein>
    <submittedName>
        <fullName evidence="2">Uncharacterized protein</fullName>
    </submittedName>
</protein>
<evidence type="ECO:0000313" key="3">
    <source>
        <dbReference type="Proteomes" id="UP000281553"/>
    </source>
</evidence>
<dbReference type="EMBL" id="UYRU01042694">
    <property type="protein sequence ID" value="VDK77208.1"/>
    <property type="molecule type" value="Genomic_DNA"/>
</dbReference>
<feature type="region of interest" description="Disordered" evidence="1">
    <location>
        <begin position="70"/>
        <end position="96"/>
    </location>
</feature>
<sequence>MIVSFRHPPATRPIMWYATIVLFQHALHAVPHSVIGTPHAFFRPIFVTPSTVTMSEVYYWCLARFFGGARSRRTRHSDHRQKKKKRNQSAGKTHIR</sequence>
<gene>
    <name evidence="2" type="ORF">DILT_LOCUS2830</name>
</gene>
<proteinExistence type="predicted"/>
<dbReference type="AlphaFoldDB" id="A0A3P6UDX2"/>